<proteinExistence type="predicted"/>
<evidence type="ECO:0000256" key="1">
    <source>
        <dbReference type="SAM" id="MobiDB-lite"/>
    </source>
</evidence>
<comment type="caution">
    <text evidence="3">The sequence shown here is derived from an EMBL/GenBank/DDBJ whole genome shotgun (WGS) entry which is preliminary data.</text>
</comment>
<dbReference type="OrthoDB" id="5358884at2759"/>
<name>A0A2B7XH67_POLH7</name>
<protein>
    <recommendedName>
        <fullName evidence="5">Apple domain-containing protein</fullName>
    </recommendedName>
</protein>
<feature type="compositionally biased region" description="Low complexity" evidence="1">
    <location>
        <begin position="131"/>
        <end position="160"/>
    </location>
</feature>
<evidence type="ECO:0008006" key="5">
    <source>
        <dbReference type="Google" id="ProtNLM"/>
    </source>
</evidence>
<evidence type="ECO:0000313" key="4">
    <source>
        <dbReference type="Proteomes" id="UP000224634"/>
    </source>
</evidence>
<keyword evidence="2" id="KW-0472">Membrane</keyword>
<feature type="transmembrane region" description="Helical" evidence="2">
    <location>
        <begin position="93"/>
        <end position="118"/>
    </location>
</feature>
<evidence type="ECO:0000313" key="3">
    <source>
        <dbReference type="EMBL" id="PGH08121.1"/>
    </source>
</evidence>
<dbReference type="Proteomes" id="UP000224634">
    <property type="component" value="Unassembled WGS sequence"/>
</dbReference>
<dbReference type="AlphaFoldDB" id="A0A2B7XH67"/>
<sequence length="307" mass="32546">MSFLKSKGRPTVIHRSEPIPSEGPIPYHAVRSRYSEAPEVLHISTQQRRQLAVPLSRESGASTDSRISEVEGKSIQPLAAGATVQKKSGSRRFWILTIVAAVIIIGAAVGGGVGGAIVARQRANCAAAATAASTSPSLTPTHSSPPASPTATTPTTPSSPEKTYFPPVATDIETLGLPTGLPPPCPSNKLTSPSNSSATFLSECDITYNSPRGQNTTPNNNVGGAIAYSYHDCLEACVALNKFQGQDMCKIVSFAVDMRDAVEIWGVNCWLKRVPEGEEGGQYKGRKGEGFVISGRLCRDSECREVY</sequence>
<accession>A0A2B7XH67</accession>
<feature type="region of interest" description="Disordered" evidence="1">
    <location>
        <begin position="1"/>
        <end position="20"/>
    </location>
</feature>
<keyword evidence="4" id="KW-1185">Reference proteome</keyword>
<reference evidence="3 4" key="1">
    <citation type="submission" date="2017-10" db="EMBL/GenBank/DDBJ databases">
        <title>Comparative genomics in systemic dimorphic fungi from Ajellomycetaceae.</title>
        <authorList>
            <person name="Munoz J.F."/>
            <person name="Mcewen J.G."/>
            <person name="Clay O.K."/>
            <person name="Cuomo C.A."/>
        </authorList>
    </citation>
    <scope>NUCLEOTIDE SEQUENCE [LARGE SCALE GENOMIC DNA]</scope>
    <source>
        <strain evidence="3 4">UAMH7299</strain>
    </source>
</reference>
<evidence type="ECO:0000256" key="2">
    <source>
        <dbReference type="SAM" id="Phobius"/>
    </source>
</evidence>
<organism evidence="3 4">
    <name type="scientific">Polytolypa hystricis (strain UAMH7299)</name>
    <dbReference type="NCBI Taxonomy" id="1447883"/>
    <lineage>
        <taxon>Eukaryota</taxon>
        <taxon>Fungi</taxon>
        <taxon>Dikarya</taxon>
        <taxon>Ascomycota</taxon>
        <taxon>Pezizomycotina</taxon>
        <taxon>Eurotiomycetes</taxon>
        <taxon>Eurotiomycetidae</taxon>
        <taxon>Onygenales</taxon>
        <taxon>Onygenales incertae sedis</taxon>
        <taxon>Polytolypa</taxon>
    </lineage>
</organism>
<dbReference type="STRING" id="1447883.A0A2B7XH67"/>
<keyword evidence="2" id="KW-1133">Transmembrane helix</keyword>
<keyword evidence="2" id="KW-0812">Transmembrane</keyword>
<dbReference type="EMBL" id="PDNA01000162">
    <property type="protein sequence ID" value="PGH08121.1"/>
    <property type="molecule type" value="Genomic_DNA"/>
</dbReference>
<gene>
    <name evidence="3" type="ORF">AJ80_07915</name>
</gene>
<feature type="region of interest" description="Disordered" evidence="1">
    <location>
        <begin position="131"/>
        <end position="196"/>
    </location>
</feature>